<dbReference type="GO" id="GO:0031424">
    <property type="term" value="P:keratinization"/>
    <property type="evidence" value="ECO:0007669"/>
    <property type="project" value="TreeGrafter"/>
</dbReference>
<dbReference type="InterPro" id="IPR039008">
    <property type="entry name" value="IF_rod_dom"/>
</dbReference>
<feature type="coiled-coil region" evidence="4">
    <location>
        <begin position="217"/>
        <end position="251"/>
    </location>
</feature>
<dbReference type="PANTHER" id="PTHR45616:SF21">
    <property type="entry name" value="KERATIN, TYPE II CYTOSKELETAL 7"/>
    <property type="match status" value="1"/>
</dbReference>
<keyword evidence="7" id="KW-1185">Reference proteome</keyword>
<keyword evidence="1" id="KW-0416">Keratin</keyword>
<dbReference type="EMBL" id="VCAZ01000262">
    <property type="protein sequence ID" value="TTP91403.1"/>
    <property type="molecule type" value="Genomic_DNA"/>
</dbReference>
<dbReference type="PANTHER" id="PTHR45616">
    <property type="entry name" value="GATA-TYPE DOMAIN-CONTAINING PROTEIN"/>
    <property type="match status" value="1"/>
</dbReference>
<dbReference type="Gene3D" id="1.20.5.1160">
    <property type="entry name" value="Vasodilator-stimulated phosphoprotein"/>
    <property type="match status" value="1"/>
</dbReference>
<protein>
    <submittedName>
        <fullName evidence="6">Keratin, type II cytoskeletal 8</fullName>
    </submittedName>
</protein>
<dbReference type="GO" id="GO:0030280">
    <property type="term" value="F:structural constituent of skin epidermis"/>
    <property type="evidence" value="ECO:0007669"/>
    <property type="project" value="TreeGrafter"/>
</dbReference>
<evidence type="ECO:0000259" key="5">
    <source>
        <dbReference type="SMART" id="SM01391"/>
    </source>
</evidence>
<sequence>MSFRKQKGTTRNVAKFSSRSLDSFAGSERTIPRRGNSYFGFGYQATRGLSVSSTVLNRSLLEPLQLDLDPNFYAIKVQEKEQIRTLNDRFASFINKMLEAKLQMLENGPQPESNMESVFQMYIRTLQSQLKTLTTSEELLKAELQSVYSLVEENTNKFEEELNKRYKAENDFVFVKKDADAGYFSQMKLEAEKSATQQYLDFYKALYAEFELVSSQAEQHSSDLKNTKSEISKIKRQITNLQADITHVKAQCKSVDGQIEEADNRGRETVFGAKQKLRDLETALQKAKTGQKSVIRVLTVPKPSRPEPVTTITCTKVFLIRAQDNIISVKD</sequence>
<comment type="caution">
    <text evidence="6">The sequence shown here is derived from an EMBL/GenBank/DDBJ whole genome shotgun (WGS) entry which is preliminary data.</text>
</comment>
<evidence type="ECO:0000256" key="3">
    <source>
        <dbReference type="ARBA" id="ARBA00023054"/>
    </source>
</evidence>
<dbReference type="AlphaFoldDB" id="A0A556VUF3"/>
<dbReference type="Pfam" id="PF00038">
    <property type="entry name" value="Filament"/>
    <property type="match status" value="2"/>
</dbReference>
<dbReference type="OrthoDB" id="2441647at2759"/>
<keyword evidence="3 4" id="KW-0175">Coiled coil</keyword>
<evidence type="ECO:0000256" key="2">
    <source>
        <dbReference type="ARBA" id="ARBA00022754"/>
    </source>
</evidence>
<feature type="domain" description="IF rod" evidence="5">
    <location>
        <begin position="78"/>
        <end position="294"/>
    </location>
</feature>
<dbReference type="GO" id="GO:0045095">
    <property type="term" value="C:keratin filament"/>
    <property type="evidence" value="ECO:0007669"/>
    <property type="project" value="TreeGrafter"/>
</dbReference>
<evidence type="ECO:0000256" key="1">
    <source>
        <dbReference type="ARBA" id="ARBA00022744"/>
    </source>
</evidence>
<name>A0A556VUF3_BAGYA</name>
<dbReference type="GO" id="GO:0005615">
    <property type="term" value="C:extracellular space"/>
    <property type="evidence" value="ECO:0007669"/>
    <property type="project" value="TreeGrafter"/>
</dbReference>
<reference evidence="6 7" key="1">
    <citation type="journal article" date="2019" name="Genome Biol. Evol.">
        <title>Whole-Genome Sequencing of the Giant Devil Catfish, Bagarius yarrelli.</title>
        <authorList>
            <person name="Jiang W."/>
            <person name="Lv Y."/>
            <person name="Cheng L."/>
            <person name="Yang K."/>
            <person name="Chao B."/>
            <person name="Wang X."/>
            <person name="Li Y."/>
            <person name="Pan X."/>
            <person name="You X."/>
            <person name="Zhang Y."/>
            <person name="Yang J."/>
            <person name="Li J."/>
            <person name="Zhang X."/>
            <person name="Liu S."/>
            <person name="Sun C."/>
            <person name="Yang J."/>
            <person name="Shi Q."/>
        </authorList>
    </citation>
    <scope>NUCLEOTIDE SEQUENCE [LARGE SCALE GENOMIC DNA]</scope>
    <source>
        <strain evidence="6">JWS20170419001</strain>
        <tissue evidence="6">Muscle</tissue>
    </source>
</reference>
<gene>
    <name evidence="6" type="ORF">Baya_16097</name>
</gene>
<evidence type="ECO:0000256" key="4">
    <source>
        <dbReference type="SAM" id="Coils"/>
    </source>
</evidence>
<dbReference type="GO" id="GO:0045109">
    <property type="term" value="P:intermediate filament organization"/>
    <property type="evidence" value="ECO:0007669"/>
    <property type="project" value="TreeGrafter"/>
</dbReference>
<keyword evidence="2" id="KW-0403">Intermediate filament</keyword>
<dbReference type="SMART" id="SM01391">
    <property type="entry name" value="Filament"/>
    <property type="match status" value="1"/>
</dbReference>
<evidence type="ECO:0000313" key="7">
    <source>
        <dbReference type="Proteomes" id="UP000319801"/>
    </source>
</evidence>
<proteinExistence type="predicted"/>
<dbReference type="Gene3D" id="1.20.5.170">
    <property type="match status" value="1"/>
</dbReference>
<evidence type="ECO:0000313" key="6">
    <source>
        <dbReference type="EMBL" id="TTP91403.1"/>
    </source>
</evidence>
<accession>A0A556VUF3</accession>
<dbReference type="Proteomes" id="UP000319801">
    <property type="component" value="Unassembled WGS sequence"/>
</dbReference>
<organism evidence="6 7">
    <name type="scientific">Bagarius yarrelli</name>
    <name type="common">Goonch</name>
    <name type="synonym">Bagrus yarrelli</name>
    <dbReference type="NCBI Taxonomy" id="175774"/>
    <lineage>
        <taxon>Eukaryota</taxon>
        <taxon>Metazoa</taxon>
        <taxon>Chordata</taxon>
        <taxon>Craniata</taxon>
        <taxon>Vertebrata</taxon>
        <taxon>Euteleostomi</taxon>
        <taxon>Actinopterygii</taxon>
        <taxon>Neopterygii</taxon>
        <taxon>Teleostei</taxon>
        <taxon>Ostariophysi</taxon>
        <taxon>Siluriformes</taxon>
        <taxon>Sisoridae</taxon>
        <taxon>Sisorinae</taxon>
        <taxon>Bagarius</taxon>
    </lineage>
</organism>